<dbReference type="PANTHER" id="PTHR47506">
    <property type="entry name" value="TRANSCRIPTIONAL REGULATORY PROTEIN"/>
    <property type="match status" value="1"/>
</dbReference>
<dbReference type="RefSeq" id="WP_011467802.1">
    <property type="nucleotide sequence ID" value="NC_007912.1"/>
</dbReference>
<feature type="domain" description="HTH tetR-type" evidence="5">
    <location>
        <begin position="8"/>
        <end position="68"/>
    </location>
</feature>
<evidence type="ECO:0000313" key="6">
    <source>
        <dbReference type="EMBL" id="ABD80582.1"/>
    </source>
</evidence>
<proteinExistence type="predicted"/>
<evidence type="ECO:0000259" key="5">
    <source>
        <dbReference type="PROSITE" id="PS50977"/>
    </source>
</evidence>
<evidence type="ECO:0000256" key="2">
    <source>
        <dbReference type="ARBA" id="ARBA00023125"/>
    </source>
</evidence>
<keyword evidence="3" id="KW-0804">Transcription</keyword>
<dbReference type="AlphaFoldDB" id="Q21L47"/>
<dbReference type="GeneID" id="98615799"/>
<dbReference type="PRINTS" id="PR00455">
    <property type="entry name" value="HTHTETR"/>
</dbReference>
<evidence type="ECO:0000256" key="1">
    <source>
        <dbReference type="ARBA" id="ARBA00023015"/>
    </source>
</evidence>
<feature type="DNA-binding region" description="H-T-H motif" evidence="4">
    <location>
        <begin position="31"/>
        <end position="50"/>
    </location>
</feature>
<dbReference type="InterPro" id="IPR001647">
    <property type="entry name" value="HTH_TetR"/>
</dbReference>
<dbReference type="SUPFAM" id="SSF48498">
    <property type="entry name" value="Tetracyclin repressor-like, C-terminal domain"/>
    <property type="match status" value="1"/>
</dbReference>
<organism evidence="6 7">
    <name type="scientific">Saccharophagus degradans (strain 2-40 / ATCC 43961 / DSM 17024)</name>
    <dbReference type="NCBI Taxonomy" id="203122"/>
    <lineage>
        <taxon>Bacteria</taxon>
        <taxon>Pseudomonadati</taxon>
        <taxon>Pseudomonadota</taxon>
        <taxon>Gammaproteobacteria</taxon>
        <taxon>Cellvibrionales</taxon>
        <taxon>Cellvibrionaceae</taxon>
        <taxon>Saccharophagus</taxon>
    </lineage>
</organism>
<gene>
    <name evidence="6" type="ordered locus">Sde_1320</name>
</gene>
<keyword evidence="7" id="KW-1185">Reference proteome</keyword>
<evidence type="ECO:0000313" key="7">
    <source>
        <dbReference type="Proteomes" id="UP000001947"/>
    </source>
</evidence>
<dbReference type="KEGG" id="sde:Sde_1320"/>
<dbReference type="SUPFAM" id="SSF46689">
    <property type="entry name" value="Homeodomain-like"/>
    <property type="match status" value="1"/>
</dbReference>
<protein>
    <submittedName>
        <fullName evidence="6">Regulatory protein, TetR</fullName>
    </submittedName>
</protein>
<dbReference type="Pfam" id="PF00440">
    <property type="entry name" value="TetR_N"/>
    <property type="match status" value="1"/>
</dbReference>
<dbReference type="Pfam" id="PF16925">
    <property type="entry name" value="TetR_C_13"/>
    <property type="match status" value="1"/>
</dbReference>
<dbReference type="EMBL" id="CP000282">
    <property type="protein sequence ID" value="ABD80582.1"/>
    <property type="molecule type" value="Genomic_DNA"/>
</dbReference>
<dbReference type="InterPro" id="IPR036271">
    <property type="entry name" value="Tet_transcr_reg_TetR-rel_C_sf"/>
</dbReference>
<dbReference type="HOGENOM" id="CLU_069356_28_1_6"/>
<dbReference type="Gene3D" id="1.10.357.10">
    <property type="entry name" value="Tetracycline Repressor, domain 2"/>
    <property type="match status" value="1"/>
</dbReference>
<dbReference type="Proteomes" id="UP000001947">
    <property type="component" value="Chromosome"/>
</dbReference>
<dbReference type="PROSITE" id="PS01081">
    <property type="entry name" value="HTH_TETR_1"/>
    <property type="match status" value="1"/>
</dbReference>
<dbReference type="STRING" id="203122.Sde_1320"/>
<dbReference type="OrthoDB" id="4541465at2"/>
<name>Q21L47_SACD2</name>
<dbReference type="InterPro" id="IPR009057">
    <property type="entry name" value="Homeodomain-like_sf"/>
</dbReference>
<dbReference type="InterPro" id="IPR011075">
    <property type="entry name" value="TetR_C"/>
</dbReference>
<keyword evidence="1" id="KW-0805">Transcription regulation</keyword>
<dbReference type="PROSITE" id="PS50977">
    <property type="entry name" value="HTH_TETR_2"/>
    <property type="match status" value="1"/>
</dbReference>
<sequence>MQSVKDPTATRLRILQVAAGEIINNGYKAASLANILANSGVSKGALYHHFPSKLALGHAVFEELYVDRFQHFWGFPLENEAPIQALCDFFLALPSQITEDEMTQGCPVCSLAMEMSAEDECFRSQVQELFEWLCKRVQAAFVLAQQNGQLKDGVNLEASARFIVASIQGVQMQARYMEDKAKVSETLIAVVDYLKLLMR</sequence>
<evidence type="ECO:0000256" key="3">
    <source>
        <dbReference type="ARBA" id="ARBA00023163"/>
    </source>
</evidence>
<evidence type="ECO:0000256" key="4">
    <source>
        <dbReference type="PROSITE-ProRule" id="PRU00335"/>
    </source>
</evidence>
<dbReference type="GO" id="GO:0003677">
    <property type="term" value="F:DNA binding"/>
    <property type="evidence" value="ECO:0007669"/>
    <property type="project" value="UniProtKB-UniRule"/>
</dbReference>
<dbReference type="InterPro" id="IPR023772">
    <property type="entry name" value="DNA-bd_HTH_TetR-type_CS"/>
</dbReference>
<dbReference type="eggNOG" id="COG1309">
    <property type="taxonomic scope" value="Bacteria"/>
</dbReference>
<accession>Q21L47</accession>
<reference evidence="6 7" key="1">
    <citation type="journal article" date="2008" name="PLoS Genet.">
        <title>Complete genome sequence of the complex carbohydrate-degrading marine bacterium, Saccharophagus degradans strain 2-40 T.</title>
        <authorList>
            <person name="Weiner R.M."/>
            <person name="Taylor L.E.II."/>
            <person name="Henrissat B."/>
            <person name="Hauser L."/>
            <person name="Land M."/>
            <person name="Coutinho P.M."/>
            <person name="Rancurel C."/>
            <person name="Saunders E.H."/>
            <person name="Longmire A.G."/>
            <person name="Zhang H."/>
            <person name="Bayer E.A."/>
            <person name="Gilbert H.J."/>
            <person name="Larimer F."/>
            <person name="Zhulin I.B."/>
            <person name="Ekborg N.A."/>
            <person name="Lamed R."/>
            <person name="Richardson P.M."/>
            <person name="Borovok I."/>
            <person name="Hutcheson S."/>
        </authorList>
    </citation>
    <scope>NUCLEOTIDE SEQUENCE [LARGE SCALE GENOMIC DNA]</scope>
    <source>
        <strain evidence="7">2-40 / ATCC 43961 / DSM 17024</strain>
    </source>
</reference>
<keyword evidence="2 4" id="KW-0238">DNA-binding</keyword>
<dbReference type="PANTHER" id="PTHR47506:SF1">
    <property type="entry name" value="HTH-TYPE TRANSCRIPTIONAL REGULATOR YJDC"/>
    <property type="match status" value="1"/>
</dbReference>